<evidence type="ECO:0000313" key="1">
    <source>
        <dbReference type="EMBL" id="KAJ0031952.1"/>
    </source>
</evidence>
<keyword evidence="2" id="KW-1185">Reference proteome</keyword>
<organism evidence="1 2">
    <name type="scientific">Pistacia integerrima</name>
    <dbReference type="NCBI Taxonomy" id="434235"/>
    <lineage>
        <taxon>Eukaryota</taxon>
        <taxon>Viridiplantae</taxon>
        <taxon>Streptophyta</taxon>
        <taxon>Embryophyta</taxon>
        <taxon>Tracheophyta</taxon>
        <taxon>Spermatophyta</taxon>
        <taxon>Magnoliopsida</taxon>
        <taxon>eudicotyledons</taxon>
        <taxon>Gunneridae</taxon>
        <taxon>Pentapetalae</taxon>
        <taxon>rosids</taxon>
        <taxon>malvids</taxon>
        <taxon>Sapindales</taxon>
        <taxon>Anacardiaceae</taxon>
        <taxon>Pistacia</taxon>
    </lineage>
</organism>
<proteinExistence type="predicted"/>
<sequence length="107" mass="12167">MARLPLSQEDVNNFMATFLLRRNRQFIGHRLHPTATKIRNINYSTTIRPALGAFINALTTNQVQRMLRDMSLVVLRKLKGFSLDNENINPDGGNNVQQNNSDGNNNE</sequence>
<accession>A0ACC0Y9J2</accession>
<name>A0ACC0Y9J2_9ROSI</name>
<protein>
    <submittedName>
        <fullName evidence="1">Uncharacterized protein</fullName>
    </submittedName>
</protein>
<reference evidence="2" key="1">
    <citation type="journal article" date="2023" name="G3 (Bethesda)">
        <title>Genome assembly and association tests identify interacting loci associated with vigor, precocity, and sex in interspecific pistachio rootstocks.</title>
        <authorList>
            <person name="Palmer W."/>
            <person name="Jacygrad E."/>
            <person name="Sagayaradj S."/>
            <person name="Cavanaugh K."/>
            <person name="Han R."/>
            <person name="Bertier L."/>
            <person name="Beede B."/>
            <person name="Kafkas S."/>
            <person name="Golino D."/>
            <person name="Preece J."/>
            <person name="Michelmore R."/>
        </authorList>
    </citation>
    <scope>NUCLEOTIDE SEQUENCE [LARGE SCALE GENOMIC DNA]</scope>
</reference>
<dbReference type="Proteomes" id="UP001163603">
    <property type="component" value="Chromosome 8"/>
</dbReference>
<comment type="caution">
    <text evidence="1">The sequence shown here is derived from an EMBL/GenBank/DDBJ whole genome shotgun (WGS) entry which is preliminary data.</text>
</comment>
<evidence type="ECO:0000313" key="2">
    <source>
        <dbReference type="Proteomes" id="UP001163603"/>
    </source>
</evidence>
<dbReference type="EMBL" id="CM047743">
    <property type="protein sequence ID" value="KAJ0031952.1"/>
    <property type="molecule type" value="Genomic_DNA"/>
</dbReference>
<gene>
    <name evidence="1" type="ORF">Pint_14582</name>
</gene>